<keyword evidence="1" id="KW-0677">Repeat</keyword>
<dbReference type="InterPro" id="IPR003954">
    <property type="entry name" value="RRM_euk-type"/>
</dbReference>
<dbReference type="SUPFAM" id="SSF54928">
    <property type="entry name" value="RNA-binding domain, RBD"/>
    <property type="match status" value="3"/>
</dbReference>
<feature type="domain" description="RRM" evidence="4">
    <location>
        <begin position="140"/>
        <end position="218"/>
    </location>
</feature>
<dbReference type="InterPro" id="IPR000504">
    <property type="entry name" value="RRM_dom"/>
</dbReference>
<dbReference type="PANTHER" id="PTHR24012">
    <property type="entry name" value="RNA BINDING PROTEIN"/>
    <property type="match status" value="1"/>
</dbReference>
<dbReference type="Pfam" id="PF00076">
    <property type="entry name" value="RRM_1"/>
    <property type="match status" value="3"/>
</dbReference>
<sequence length="400" mass="43796">MAHSAYGYGAFGYGGNGGPFAQEEYGAYNPKYHYQAGINAGFEMAASDQNPRTLYVGNLDPSVTEEFIATLFGQIGLVTKTKIIFDAASEPYAFVEFSDHYTASQALQAMNKRSLLDKEMKVNWATRPGAVHKVDTSKHFHVFVGDLSPEVDNKALTDAFNPFGSISDAKVIRDPVTLKSKGYGFVSYPKREEAERAIEQMNGQWLGRRTIRTNWATRKPASMGGSGPDYYSHKTSYEEIYNQTGPENTSVYIGNAPANCTEEDLRRTFGKFGKVVDIRHFKPQGYAFVKFDSKEAACKTIMEMNGGEMMGQTVRCSWGKVEGLPGTTAAPAGRGAGLFNGPTAGAGAGRGAGAAGGGDAAFDPATLAAQQQYWSYYQQYYNNPQMQQQWANYYQQQGNQ</sequence>
<evidence type="ECO:0000256" key="2">
    <source>
        <dbReference type="ARBA" id="ARBA00022884"/>
    </source>
</evidence>
<name>A0A914D916_9BILA</name>
<dbReference type="PROSITE" id="PS50102">
    <property type="entry name" value="RRM"/>
    <property type="match status" value="3"/>
</dbReference>
<dbReference type="SMART" id="SM00361">
    <property type="entry name" value="RRM_1"/>
    <property type="match status" value="3"/>
</dbReference>
<dbReference type="Proteomes" id="UP000887540">
    <property type="component" value="Unplaced"/>
</dbReference>
<protein>
    <submittedName>
        <fullName evidence="6">RRM domain-containing protein</fullName>
    </submittedName>
</protein>
<feature type="domain" description="RRM" evidence="4">
    <location>
        <begin position="249"/>
        <end position="321"/>
    </location>
</feature>
<evidence type="ECO:0000256" key="1">
    <source>
        <dbReference type="ARBA" id="ARBA00022737"/>
    </source>
</evidence>
<evidence type="ECO:0000259" key="4">
    <source>
        <dbReference type="PROSITE" id="PS50102"/>
    </source>
</evidence>
<proteinExistence type="predicted"/>
<evidence type="ECO:0000313" key="5">
    <source>
        <dbReference type="Proteomes" id="UP000887540"/>
    </source>
</evidence>
<dbReference type="FunFam" id="3.30.70.330:FF:001192">
    <property type="entry name" value="TIA-1/TIAL RNA binding protein homolog"/>
    <property type="match status" value="1"/>
</dbReference>
<evidence type="ECO:0000313" key="6">
    <source>
        <dbReference type="WBParaSite" id="ACRNAN_scaffold2108.g23519.t1"/>
    </source>
</evidence>
<evidence type="ECO:0000256" key="3">
    <source>
        <dbReference type="PROSITE-ProRule" id="PRU00176"/>
    </source>
</evidence>
<dbReference type="InterPro" id="IPR035979">
    <property type="entry name" value="RBD_domain_sf"/>
</dbReference>
<keyword evidence="5" id="KW-1185">Reference proteome</keyword>
<dbReference type="AlphaFoldDB" id="A0A914D916"/>
<keyword evidence="2 3" id="KW-0694">RNA-binding</keyword>
<feature type="domain" description="RRM" evidence="4">
    <location>
        <begin position="52"/>
        <end position="127"/>
    </location>
</feature>
<reference evidence="6" key="1">
    <citation type="submission" date="2022-11" db="UniProtKB">
        <authorList>
            <consortium name="WormBaseParasite"/>
        </authorList>
    </citation>
    <scope>IDENTIFICATION</scope>
</reference>
<dbReference type="CDD" id="cd12353">
    <property type="entry name" value="RRM2_TIA1_like"/>
    <property type="match status" value="1"/>
</dbReference>
<dbReference type="InterPro" id="IPR012677">
    <property type="entry name" value="Nucleotide-bd_a/b_plait_sf"/>
</dbReference>
<dbReference type="SMART" id="SM00360">
    <property type="entry name" value="RRM"/>
    <property type="match status" value="3"/>
</dbReference>
<organism evidence="5 6">
    <name type="scientific">Acrobeloides nanus</name>
    <dbReference type="NCBI Taxonomy" id="290746"/>
    <lineage>
        <taxon>Eukaryota</taxon>
        <taxon>Metazoa</taxon>
        <taxon>Ecdysozoa</taxon>
        <taxon>Nematoda</taxon>
        <taxon>Chromadorea</taxon>
        <taxon>Rhabditida</taxon>
        <taxon>Tylenchina</taxon>
        <taxon>Cephalobomorpha</taxon>
        <taxon>Cephaloboidea</taxon>
        <taxon>Cephalobidae</taxon>
        <taxon>Acrobeloides</taxon>
    </lineage>
</organism>
<dbReference type="Gene3D" id="3.30.70.330">
    <property type="match status" value="3"/>
</dbReference>
<accession>A0A914D916</accession>
<dbReference type="GO" id="GO:0003723">
    <property type="term" value="F:RNA binding"/>
    <property type="evidence" value="ECO:0007669"/>
    <property type="project" value="UniProtKB-UniRule"/>
</dbReference>
<dbReference type="WBParaSite" id="ACRNAN_scaffold2108.g23519.t1">
    <property type="protein sequence ID" value="ACRNAN_scaffold2108.g23519.t1"/>
    <property type="gene ID" value="ACRNAN_scaffold2108.g23519"/>
</dbReference>
<dbReference type="FunFam" id="3.30.70.330:FF:000419">
    <property type="entry name" value="CLUMA_CG006354, isoform A"/>
    <property type="match status" value="1"/>
</dbReference>